<evidence type="ECO:0000313" key="2">
    <source>
        <dbReference type="EMBL" id="VVE75739.1"/>
    </source>
</evidence>
<dbReference type="EMBL" id="CABPSP010000022">
    <property type="protein sequence ID" value="VVE75739.1"/>
    <property type="molecule type" value="Genomic_DNA"/>
</dbReference>
<dbReference type="PANTHER" id="PTHR33376:SF4">
    <property type="entry name" value="SIALIC ACID-BINDING PERIPLASMIC PROTEIN SIAP"/>
    <property type="match status" value="1"/>
</dbReference>
<dbReference type="NCBIfam" id="NF037995">
    <property type="entry name" value="TRAP_S1"/>
    <property type="match status" value="1"/>
</dbReference>
<accession>A0A5E5APU0</accession>
<protein>
    <submittedName>
        <fullName evidence="2">Solute-binding protein</fullName>
    </submittedName>
</protein>
<proteinExistence type="predicted"/>
<dbReference type="Pfam" id="PF03480">
    <property type="entry name" value="DctP"/>
    <property type="match status" value="1"/>
</dbReference>
<dbReference type="InterPro" id="IPR038404">
    <property type="entry name" value="TRAP_DctP_sf"/>
</dbReference>
<keyword evidence="1" id="KW-0732">Signal</keyword>
<organism evidence="2 3">
    <name type="scientific">Pandoraea anapnoica</name>
    <dbReference type="NCBI Taxonomy" id="2508301"/>
    <lineage>
        <taxon>Bacteria</taxon>
        <taxon>Pseudomonadati</taxon>
        <taxon>Pseudomonadota</taxon>
        <taxon>Betaproteobacteria</taxon>
        <taxon>Burkholderiales</taxon>
        <taxon>Burkholderiaceae</taxon>
        <taxon>Pandoraea</taxon>
    </lineage>
</organism>
<evidence type="ECO:0000256" key="1">
    <source>
        <dbReference type="ARBA" id="ARBA00022729"/>
    </source>
</evidence>
<gene>
    <name evidence="2" type="ORF">PAN31117_05237</name>
</gene>
<dbReference type="AlphaFoldDB" id="A0A5E5APU0"/>
<reference evidence="2 3" key="1">
    <citation type="submission" date="2019-08" db="EMBL/GenBank/DDBJ databases">
        <authorList>
            <person name="Peeters C."/>
        </authorList>
    </citation>
    <scope>NUCLEOTIDE SEQUENCE [LARGE SCALE GENOMIC DNA]</scope>
    <source>
        <strain evidence="2 3">LMG 31117</strain>
    </source>
</reference>
<dbReference type="Proteomes" id="UP000383122">
    <property type="component" value="Unassembled WGS sequence"/>
</dbReference>
<dbReference type="PANTHER" id="PTHR33376">
    <property type="match status" value="1"/>
</dbReference>
<dbReference type="GO" id="GO:0055085">
    <property type="term" value="P:transmembrane transport"/>
    <property type="evidence" value="ECO:0007669"/>
    <property type="project" value="InterPro"/>
</dbReference>
<dbReference type="InterPro" id="IPR018389">
    <property type="entry name" value="DctP_fam"/>
</dbReference>
<dbReference type="Gene3D" id="3.40.190.170">
    <property type="entry name" value="Bacterial extracellular solute-binding protein, family 7"/>
    <property type="match status" value="1"/>
</dbReference>
<evidence type="ECO:0000313" key="3">
    <source>
        <dbReference type="Proteomes" id="UP000383122"/>
    </source>
</evidence>
<name>A0A5E5APU0_9BURK</name>
<sequence>MRKFVETVERGSVFVRHVVTLTARRSGSSFLTRFGVSALVDCRKGNLEKCVGTDAEHLLSERFALILRGALSAVYVMVLILGDPAKGAPTTRWAMATEYPESTVSGEGLSAFARLVKEKSHGEIEVIPSFGSDISSAQLIASIKRNETTGGDALTSALDGSSSIFELPALPFITQSTEDAVHLNERARPLYEAELRKRGITLLYLSIWPATGLWSKRPIRAPEGLSTLSIRTYDQTSESVMRQAGALAKQMPLKKVFPLLEDGEFNAVMSSGDGGAGQKLAGYLSTFTAIRYACPVSIAMIRTSSLTALPARLRHAVLDAAAETERLQRASAVSRTEANYAMMRAHDVTVVDPPDSDLSELLRFAAKDAIEEWQAKASKDAWAIFQAFSNRQSTKDERQR</sequence>
<keyword evidence="3" id="KW-1185">Reference proteome</keyword>